<evidence type="ECO:0000256" key="1">
    <source>
        <dbReference type="SAM" id="MobiDB-lite"/>
    </source>
</evidence>
<dbReference type="EMBL" id="CAFAAY010000066">
    <property type="protein sequence ID" value="CAB4817760.1"/>
    <property type="molecule type" value="Genomic_DNA"/>
</dbReference>
<evidence type="ECO:0000313" key="2">
    <source>
        <dbReference type="EMBL" id="CAB4817760.1"/>
    </source>
</evidence>
<accession>A0A6J6Z7H7</accession>
<protein>
    <submittedName>
        <fullName evidence="2">Unannotated protein</fullName>
    </submittedName>
</protein>
<proteinExistence type="predicted"/>
<organism evidence="2">
    <name type="scientific">freshwater metagenome</name>
    <dbReference type="NCBI Taxonomy" id="449393"/>
    <lineage>
        <taxon>unclassified sequences</taxon>
        <taxon>metagenomes</taxon>
        <taxon>ecological metagenomes</taxon>
    </lineage>
</organism>
<reference evidence="2" key="1">
    <citation type="submission" date="2020-05" db="EMBL/GenBank/DDBJ databases">
        <authorList>
            <person name="Chiriac C."/>
            <person name="Salcher M."/>
            <person name="Ghai R."/>
            <person name="Kavagutti S V."/>
        </authorList>
    </citation>
    <scope>NUCLEOTIDE SEQUENCE</scope>
</reference>
<sequence length="280" mass="32047">MTQSMRTGGPKTPEGKRVSAHNALKTGAYTSLIILPGESEQDFQQLADQFIHDFVPQDIVEASLVHTLTVLTWKQLRTQKIEHAALVRTLTAIFDLADYHKFDLPIPEEYRPGALSFVDRLTEANERAWATALTLCKQFIQHPPTAEALQSLESTSPILYQYFERKAVAKNVPNQGVARWATMEIKTVGGRVCLFAESCSRAFLNEYKIEASVIKHIVLLRQTIKEIKEARLLQFMQQQNMQRVHDDLDRAFYRTLSELRKHQLWRKAKNMIDVTPEVAV</sequence>
<feature type="region of interest" description="Disordered" evidence="1">
    <location>
        <begin position="1"/>
        <end position="20"/>
    </location>
</feature>
<gene>
    <name evidence="2" type="ORF">UFOPK3124_00866</name>
</gene>
<dbReference type="AlphaFoldDB" id="A0A6J6Z7H7"/>
<name>A0A6J6Z7H7_9ZZZZ</name>